<feature type="region of interest" description="Disordered" evidence="1">
    <location>
        <begin position="107"/>
        <end position="147"/>
    </location>
</feature>
<accession>A0A9P8QP62</accession>
<keyword evidence="3" id="KW-1185">Reference proteome</keyword>
<protein>
    <submittedName>
        <fullName evidence="2">Uncharacterized protein</fullName>
    </submittedName>
</protein>
<evidence type="ECO:0000313" key="3">
    <source>
        <dbReference type="Proteomes" id="UP000827724"/>
    </source>
</evidence>
<evidence type="ECO:0000256" key="1">
    <source>
        <dbReference type="SAM" id="MobiDB-lite"/>
    </source>
</evidence>
<organism evidence="2 3">
    <name type="scientific">Trichoderma cornu-damae</name>
    <dbReference type="NCBI Taxonomy" id="654480"/>
    <lineage>
        <taxon>Eukaryota</taxon>
        <taxon>Fungi</taxon>
        <taxon>Dikarya</taxon>
        <taxon>Ascomycota</taxon>
        <taxon>Pezizomycotina</taxon>
        <taxon>Sordariomycetes</taxon>
        <taxon>Hypocreomycetidae</taxon>
        <taxon>Hypocreales</taxon>
        <taxon>Hypocreaceae</taxon>
        <taxon>Trichoderma</taxon>
    </lineage>
</organism>
<feature type="region of interest" description="Disordered" evidence="1">
    <location>
        <begin position="25"/>
        <end position="49"/>
    </location>
</feature>
<gene>
    <name evidence="2" type="ORF">Trco_005391</name>
</gene>
<name>A0A9P8QP62_9HYPO</name>
<evidence type="ECO:0000313" key="2">
    <source>
        <dbReference type="EMBL" id="KAH6606238.1"/>
    </source>
</evidence>
<reference evidence="2" key="1">
    <citation type="submission" date="2021-08" db="EMBL/GenBank/DDBJ databases">
        <title>Chromosome-Level Trichoderma cornu-damae using Hi-C Data.</title>
        <authorList>
            <person name="Kim C.S."/>
        </authorList>
    </citation>
    <scope>NUCLEOTIDE SEQUENCE</scope>
    <source>
        <strain evidence="2">KA19-0412C</strain>
    </source>
</reference>
<proteinExistence type="predicted"/>
<feature type="compositionally biased region" description="Polar residues" evidence="1">
    <location>
        <begin position="25"/>
        <end position="41"/>
    </location>
</feature>
<comment type="caution">
    <text evidence="2">The sequence shown here is derived from an EMBL/GenBank/DDBJ whole genome shotgun (WGS) entry which is preliminary data.</text>
</comment>
<sequence length="147" mass="16573">MPEMQYLKYGITYGWEADVAEDAQLNSGTDLNDEIQSSTEKPQPMDDERIHGALDGKADTYHYEIDSDSNGETQLIDDSFYYEALREEQPSTSATFYLGTYTFTRYTTPTSNGTTHNPNVSASDTSTSENQNKKIPTAQGKRRKRDC</sequence>
<feature type="compositionally biased region" description="Polar residues" evidence="1">
    <location>
        <begin position="111"/>
        <end position="134"/>
    </location>
</feature>
<dbReference type="Proteomes" id="UP000827724">
    <property type="component" value="Unassembled WGS sequence"/>
</dbReference>
<dbReference type="EMBL" id="JAIWOZ010000004">
    <property type="protein sequence ID" value="KAH6606238.1"/>
    <property type="molecule type" value="Genomic_DNA"/>
</dbReference>
<dbReference type="AlphaFoldDB" id="A0A9P8QP62"/>